<keyword evidence="3" id="KW-1185">Reference proteome</keyword>
<dbReference type="OrthoDB" id="6188167at2"/>
<dbReference type="EMBL" id="RBXP01000016">
    <property type="protein sequence ID" value="RKT51189.1"/>
    <property type="molecule type" value="Genomic_DNA"/>
</dbReference>
<organism evidence="2 3">
    <name type="scientific">Azonexus fungiphilus</name>
    <dbReference type="NCBI Taxonomy" id="146940"/>
    <lineage>
        <taxon>Bacteria</taxon>
        <taxon>Pseudomonadati</taxon>
        <taxon>Pseudomonadota</taxon>
        <taxon>Betaproteobacteria</taxon>
        <taxon>Rhodocyclales</taxon>
        <taxon>Azonexaceae</taxon>
        <taxon>Azonexus</taxon>
    </lineage>
</organism>
<gene>
    <name evidence="2" type="ORF">DFR40_2401</name>
</gene>
<protein>
    <submittedName>
        <fullName evidence="2">Uncharacterized protein DUF1631</fullName>
    </submittedName>
</protein>
<sequence>MPTCHEKRATLSQNCENAFFGKRRSHAHDSRESDHSNVKSAPKTDRPDRYDILLECRSYYLAQLAALLRDCQLVSEAAIAAILQGTGKHFDDMQVSRRLGSFSEEARGLTSSRISLVGDDDLELNIRLDGLCNRLAESTSVPLWKTHLRFITLLDRPDLPKTHNPVGPQGIIQGLQTLFKAAGATTLDDKLDLLDRIEIVLGEGLPAIYTQIDGLLDRAGAATAQASIVSAQEAPRPATAKPAASLPTTTGNAAPGSAGNESLLARLAATAGGGTGIATGAQLLSQVALDNLMFRLEQLERTQRNDSDFLTASSPNLEALIPELFADSPKPAAAAARPVRARELGIPGNTSEGQAIDAVGAFCDAIFADPELPEALKLLIASLQVSLVKLAIKDRSLFTRNDHPARGTIDRLGRAFLGQTATQHPQQQRLAAIVQRLRGDFDGSSTAFVAASEELDRLLEERHAQITTQAAAWLPLLQQVERRDEAARDIQQLLGRGELDELPAVLQTFLRQDWKRLLEQAWFADGRNGPAWQTRVEALGRLLWTFQPKADGEQRMALARQLPGVLKTLKEDMEQLGLAAETQTRILDACFELQTRAMRPPGPGEQMPSAAGNAVADRREVVQGRVESGTLILHTLDFALPPAGGQRDTQRAGDWIELNLDGLRQSLCLCRQSPRSGRWLLFRPDPVLAVAIPPQLLEHCLKHGEAARPALAALCERALARALASAAR</sequence>
<dbReference type="AlphaFoldDB" id="A0A495VP52"/>
<comment type="caution">
    <text evidence="2">The sequence shown here is derived from an EMBL/GenBank/DDBJ whole genome shotgun (WGS) entry which is preliminary data.</text>
</comment>
<feature type="region of interest" description="Disordered" evidence="1">
    <location>
        <begin position="229"/>
        <end position="257"/>
    </location>
</feature>
<name>A0A495VP52_9RHOO</name>
<reference evidence="2 3" key="1">
    <citation type="submission" date="2018-10" db="EMBL/GenBank/DDBJ databases">
        <title>Genomic Encyclopedia of Type Strains, Phase IV (KMG-IV): sequencing the most valuable type-strain genomes for metagenomic binning, comparative biology and taxonomic classification.</title>
        <authorList>
            <person name="Goeker M."/>
        </authorList>
    </citation>
    <scope>NUCLEOTIDE SEQUENCE [LARGE SCALE GENOMIC DNA]</scope>
    <source>
        <strain evidence="2 3">DSM 23841</strain>
    </source>
</reference>
<dbReference type="Proteomes" id="UP000270626">
    <property type="component" value="Unassembled WGS sequence"/>
</dbReference>
<proteinExistence type="predicted"/>
<dbReference type="InterPro" id="IPR012434">
    <property type="entry name" value="DUF1631"/>
</dbReference>
<evidence type="ECO:0000313" key="3">
    <source>
        <dbReference type="Proteomes" id="UP000270626"/>
    </source>
</evidence>
<dbReference type="Pfam" id="PF07793">
    <property type="entry name" value="DUF1631"/>
    <property type="match status" value="1"/>
</dbReference>
<accession>A0A495VP52</accession>
<evidence type="ECO:0000256" key="1">
    <source>
        <dbReference type="SAM" id="MobiDB-lite"/>
    </source>
</evidence>
<evidence type="ECO:0000313" key="2">
    <source>
        <dbReference type="EMBL" id="RKT51189.1"/>
    </source>
</evidence>